<gene>
    <name evidence="2" type="ORF">EUGRSUZ_E03889</name>
</gene>
<dbReference type="EMBL" id="KK198757">
    <property type="protein sequence ID" value="KCW75142.1"/>
    <property type="molecule type" value="Genomic_DNA"/>
</dbReference>
<evidence type="ECO:0000313" key="2">
    <source>
        <dbReference type="EMBL" id="KCW75142.1"/>
    </source>
</evidence>
<proteinExistence type="predicted"/>
<reference evidence="2" key="1">
    <citation type="submission" date="2013-07" db="EMBL/GenBank/DDBJ databases">
        <title>The genome of Eucalyptus grandis.</title>
        <authorList>
            <person name="Schmutz J."/>
            <person name="Hayes R."/>
            <person name="Myburg A."/>
            <person name="Tuskan G."/>
            <person name="Grattapaglia D."/>
            <person name="Rokhsar D.S."/>
        </authorList>
    </citation>
    <scope>NUCLEOTIDE SEQUENCE</scope>
    <source>
        <tissue evidence="2">Leaf extractions</tissue>
    </source>
</reference>
<feature type="compositionally biased region" description="Basic and acidic residues" evidence="1">
    <location>
        <begin position="30"/>
        <end position="42"/>
    </location>
</feature>
<dbReference type="AlphaFoldDB" id="A0A059C9U1"/>
<name>A0A059C9U1_EUCGR</name>
<sequence>MKQMGRESNDHVVNHSSIALLQERFKQLQRMKEMREEREFSRMAKQPGDAPDRTPECQQYSNPPLIRGEPRMPPRSPPRAPFSLCPSTTDYYSNHQRAEIPLLVNLMSSGPNSNRDVYDKCTQANDSDDVDTSLHL</sequence>
<dbReference type="FunCoup" id="A0A059C9U1">
    <property type="interactions" value="139"/>
</dbReference>
<feature type="compositionally biased region" description="Acidic residues" evidence="1">
    <location>
        <begin position="126"/>
        <end position="136"/>
    </location>
</feature>
<protein>
    <submittedName>
        <fullName evidence="2">Uncharacterized protein</fullName>
    </submittedName>
</protein>
<accession>A0A059C9U1</accession>
<evidence type="ECO:0000256" key="1">
    <source>
        <dbReference type="SAM" id="MobiDB-lite"/>
    </source>
</evidence>
<dbReference type="PANTHER" id="PTHR34570">
    <property type="entry name" value="OS03G0593100 PROTEIN"/>
    <property type="match status" value="1"/>
</dbReference>
<dbReference type="OMA" id="GMSHEPI"/>
<dbReference type="Gramene" id="KCW75142">
    <property type="protein sequence ID" value="KCW75142"/>
    <property type="gene ID" value="EUGRSUZ_E03889"/>
</dbReference>
<feature type="region of interest" description="Disordered" evidence="1">
    <location>
        <begin position="108"/>
        <end position="136"/>
    </location>
</feature>
<organism evidence="2">
    <name type="scientific">Eucalyptus grandis</name>
    <name type="common">Flooded gum</name>
    <dbReference type="NCBI Taxonomy" id="71139"/>
    <lineage>
        <taxon>Eukaryota</taxon>
        <taxon>Viridiplantae</taxon>
        <taxon>Streptophyta</taxon>
        <taxon>Embryophyta</taxon>
        <taxon>Tracheophyta</taxon>
        <taxon>Spermatophyta</taxon>
        <taxon>Magnoliopsida</taxon>
        <taxon>eudicotyledons</taxon>
        <taxon>Gunneridae</taxon>
        <taxon>Pentapetalae</taxon>
        <taxon>rosids</taxon>
        <taxon>malvids</taxon>
        <taxon>Myrtales</taxon>
        <taxon>Myrtaceae</taxon>
        <taxon>Myrtoideae</taxon>
        <taxon>Eucalypteae</taxon>
        <taxon>Eucalyptus</taxon>
    </lineage>
</organism>
<dbReference type="PANTHER" id="PTHR34570:SF7">
    <property type="entry name" value="GENOME ASSEMBLY, CHROMOSOME: A08"/>
    <property type="match status" value="1"/>
</dbReference>
<feature type="compositionally biased region" description="Pro residues" evidence="1">
    <location>
        <begin position="71"/>
        <end position="80"/>
    </location>
</feature>
<dbReference type="InParanoid" id="A0A059C9U1"/>
<feature type="region of interest" description="Disordered" evidence="1">
    <location>
        <begin position="30"/>
        <end position="83"/>
    </location>
</feature>